<feature type="region of interest" description="Disordered" evidence="1">
    <location>
        <begin position="378"/>
        <end position="405"/>
    </location>
</feature>
<protein>
    <submittedName>
        <fullName evidence="3">Proline-rich protein 36-like</fullName>
    </submittedName>
</protein>
<gene>
    <name evidence="3" type="primary">LOC115801500</name>
</gene>
<feature type="compositionally biased region" description="Polar residues" evidence="1">
    <location>
        <begin position="66"/>
        <end position="80"/>
    </location>
</feature>
<evidence type="ECO:0000313" key="2">
    <source>
        <dbReference type="Proteomes" id="UP000248483"/>
    </source>
</evidence>
<dbReference type="Proteomes" id="UP000248483">
    <property type="component" value="Unplaced"/>
</dbReference>
<feature type="region of interest" description="Disordered" evidence="1">
    <location>
        <begin position="58"/>
        <end position="147"/>
    </location>
</feature>
<dbReference type="GeneID" id="115801500"/>
<feature type="compositionally biased region" description="Basic and acidic residues" evidence="1">
    <location>
        <begin position="110"/>
        <end position="121"/>
    </location>
</feature>
<dbReference type="KEGG" id="dle:115801500"/>
<feature type="compositionally biased region" description="Polar residues" evidence="1">
    <location>
        <begin position="167"/>
        <end position="176"/>
    </location>
</feature>
<feature type="compositionally biased region" description="Pro residues" evidence="1">
    <location>
        <begin position="320"/>
        <end position="333"/>
    </location>
</feature>
<accession>A0A7F8JZS4</accession>
<organism evidence="2 3">
    <name type="scientific">Delphinapterus leucas</name>
    <name type="common">Beluga whale</name>
    <dbReference type="NCBI Taxonomy" id="9749"/>
    <lineage>
        <taxon>Eukaryota</taxon>
        <taxon>Metazoa</taxon>
        <taxon>Chordata</taxon>
        <taxon>Craniata</taxon>
        <taxon>Vertebrata</taxon>
        <taxon>Euteleostomi</taxon>
        <taxon>Mammalia</taxon>
        <taxon>Eutheria</taxon>
        <taxon>Laurasiatheria</taxon>
        <taxon>Artiodactyla</taxon>
        <taxon>Whippomorpha</taxon>
        <taxon>Cetacea</taxon>
        <taxon>Odontoceti</taxon>
        <taxon>Monodontidae</taxon>
        <taxon>Delphinapterus</taxon>
    </lineage>
</organism>
<reference evidence="3" key="1">
    <citation type="submission" date="2025-08" db="UniProtKB">
        <authorList>
            <consortium name="RefSeq"/>
        </authorList>
    </citation>
    <scope>IDENTIFICATION</scope>
    <source>
        <tissue evidence="3">Blood</tissue>
    </source>
</reference>
<proteinExistence type="predicted"/>
<sequence>MSKVTLHVGGAWDLESSSSDFSIVGLELLEMALWSQQSSPQAQTPPVLASALRTTRPGGKLALTPTRANSLSHVTPSASGPHTWKSMAAGAPAGGGHQVRARTTALTPRAPEEPRPPRADQDGSAQPGVRRLPGPWPLVAKKSAAEPSRRPLVRLAWYRRKLKGKTLTPSAPQSHPKSPRGAGGRPGASGRPGLAPNLPGAASAAAAAGGRAAAAAAAAAGQGRLRPGGAARAPRWAPRRLLLRADRDWGHRAAPALLARSAARSLLSACRPAARSPGRQPPLAFLMSTDSEKELGVRGAPRRRPAAKAGAELGEERSAAPPPPPSPSPPPLPALSSARLALSALSSSVWELSKLFPLYGSDGASRVTHSHSPSLSCLHYSLAAPPTNRDPTPTRSSKFGAGEKC</sequence>
<name>A0A7F8JZS4_DELLE</name>
<evidence type="ECO:0000313" key="3">
    <source>
        <dbReference type="RefSeq" id="XP_030615191.1"/>
    </source>
</evidence>
<feature type="region of interest" description="Disordered" evidence="1">
    <location>
        <begin position="272"/>
        <end position="335"/>
    </location>
</feature>
<dbReference type="InParanoid" id="A0A7F8JZS4"/>
<dbReference type="AlphaFoldDB" id="A0A7F8JZS4"/>
<evidence type="ECO:0000256" key="1">
    <source>
        <dbReference type="SAM" id="MobiDB-lite"/>
    </source>
</evidence>
<feature type="region of interest" description="Disordered" evidence="1">
    <location>
        <begin position="164"/>
        <end position="201"/>
    </location>
</feature>
<feature type="compositionally biased region" description="Low complexity" evidence="1">
    <location>
        <begin position="188"/>
        <end position="201"/>
    </location>
</feature>
<keyword evidence="2" id="KW-1185">Reference proteome</keyword>
<dbReference type="RefSeq" id="XP_030615191.1">
    <property type="nucleotide sequence ID" value="XM_030759331.1"/>
</dbReference>